<accession>A0ACB7PTG3</accession>
<proteinExistence type="predicted"/>
<reference evidence="1 2" key="1">
    <citation type="journal article" date="2021" name="Nat. Commun.">
        <title>Genetic determinants of endophytism in the Arabidopsis root mycobiome.</title>
        <authorList>
            <person name="Mesny F."/>
            <person name="Miyauchi S."/>
            <person name="Thiergart T."/>
            <person name="Pickel B."/>
            <person name="Atanasova L."/>
            <person name="Karlsson M."/>
            <person name="Huettel B."/>
            <person name="Barry K.W."/>
            <person name="Haridas S."/>
            <person name="Chen C."/>
            <person name="Bauer D."/>
            <person name="Andreopoulos W."/>
            <person name="Pangilinan J."/>
            <person name="LaButti K."/>
            <person name="Riley R."/>
            <person name="Lipzen A."/>
            <person name="Clum A."/>
            <person name="Drula E."/>
            <person name="Henrissat B."/>
            <person name="Kohler A."/>
            <person name="Grigoriev I.V."/>
            <person name="Martin F.M."/>
            <person name="Hacquard S."/>
        </authorList>
    </citation>
    <scope>NUCLEOTIDE SEQUENCE [LARGE SCALE GENOMIC DNA]</scope>
    <source>
        <strain evidence="1 2">MPI-SDFR-AT-0079</strain>
    </source>
</reference>
<name>A0ACB7PTG3_9PEZI</name>
<evidence type="ECO:0000313" key="2">
    <source>
        <dbReference type="Proteomes" id="UP000724584"/>
    </source>
</evidence>
<gene>
    <name evidence="1" type="ORF">F5144DRAFT_64775</name>
</gene>
<evidence type="ECO:0000313" key="1">
    <source>
        <dbReference type="EMBL" id="KAH6650859.1"/>
    </source>
</evidence>
<dbReference type="Proteomes" id="UP000724584">
    <property type="component" value="Unassembled WGS sequence"/>
</dbReference>
<protein>
    <submittedName>
        <fullName evidence="1">Uncharacterized protein</fullName>
    </submittedName>
</protein>
<keyword evidence="2" id="KW-1185">Reference proteome</keyword>
<comment type="caution">
    <text evidence="1">The sequence shown here is derived from an EMBL/GenBank/DDBJ whole genome shotgun (WGS) entry which is preliminary data.</text>
</comment>
<organism evidence="1 2">
    <name type="scientific">Chaetomium tenue</name>
    <dbReference type="NCBI Taxonomy" id="1854479"/>
    <lineage>
        <taxon>Eukaryota</taxon>
        <taxon>Fungi</taxon>
        <taxon>Dikarya</taxon>
        <taxon>Ascomycota</taxon>
        <taxon>Pezizomycotina</taxon>
        <taxon>Sordariomycetes</taxon>
        <taxon>Sordariomycetidae</taxon>
        <taxon>Sordariales</taxon>
        <taxon>Chaetomiaceae</taxon>
        <taxon>Chaetomium</taxon>
    </lineage>
</organism>
<sequence>MGSVKLMFRPRCTTKAHFHVTPPASTVHMSAPPTPGLRPRPLGDLEQGYSEDQENWSDDPSNRQDEPETPRRKPRRHVLPSRLGQSSFMPGGQTVPYGHLSPRQEYSEPFAPGPRLRPYYTPDQWYSSPPGSFSQDSGHYSAGQYGTSYIPAPHPESNPFLQSPYHPSMPAGQPPFGYTPPYQPPAPQQLSPSFPDRPTSIRLPSIRVKESQQKDAERGREADEQHWRERSRQRERERKEAEKAEKAEKAKKKERERERERESSRLQREKLELKVKGLQQQLRLEKSKRSDPVGVEATLQGLVNQVRDLREQENQRRWTETRLDPVAQLLQGLADLADTRRAGSYQQDRLSWPGGFSPRPRLPTRGDLSDVSYDTVQRSRIEEVVIDVLGRLTASGEQEKDRLPLPAASQPTTRGARENSHTDDRPPRGLPPEWQDEEFSAASPRPRFGDAPGDFDGDAYRGPSPPRHRFGATPGAAPSAPKPGRRQATAPANIEVAMSGSNKRAHESDLSSEYTSAADRGSHPAPESRGALPRRTREPRRSESHRSPGARKGPQSTGSRGHAVSLENQDPAGDPSAVGDIGEYGFSGSDTEDGARGPRQARPYRFAGEKVQGSRYNPRDARAPTPPPEVPDAPMDELGGGRAWRAAGGRERGPRRVARVDSWSDDGDEP</sequence>
<dbReference type="EMBL" id="JAGIZQ010000001">
    <property type="protein sequence ID" value="KAH6650859.1"/>
    <property type="molecule type" value="Genomic_DNA"/>
</dbReference>